<evidence type="ECO:0000256" key="23">
    <source>
        <dbReference type="ARBA" id="ARBA00026098"/>
    </source>
</evidence>
<evidence type="ECO:0000256" key="16">
    <source>
        <dbReference type="ARBA" id="ARBA00024483"/>
    </source>
</evidence>
<dbReference type="GO" id="GO:0005758">
    <property type="term" value="C:mitochondrial intermembrane space"/>
    <property type="evidence" value="ECO:0007669"/>
    <property type="project" value="UniProtKB-SubCell"/>
</dbReference>
<dbReference type="Gene3D" id="3.40.50.10330">
    <property type="entry name" value="Probable inorganic polyphosphate/atp-NAD kinase, domain 1"/>
    <property type="match status" value="1"/>
</dbReference>
<dbReference type="Proteomes" id="UP000472277">
    <property type="component" value="Chromosome 17"/>
</dbReference>
<comment type="catalytic activity">
    <reaction evidence="17">
        <text>1-(9Z-octadecenoyl)-sn-glycerol + ATP = 1-(9Z-octadecenoyl)-sn-glycero-3-phosphate + ADP + H(+)</text>
        <dbReference type="Rhea" id="RHEA:41079"/>
        <dbReference type="ChEBI" id="CHEBI:15378"/>
        <dbReference type="ChEBI" id="CHEBI:30616"/>
        <dbReference type="ChEBI" id="CHEBI:74544"/>
        <dbReference type="ChEBI" id="CHEBI:75757"/>
        <dbReference type="ChEBI" id="CHEBI:456216"/>
    </reaction>
    <physiologicalReaction direction="left-to-right" evidence="17">
        <dbReference type="Rhea" id="RHEA:41080"/>
    </physiologicalReaction>
</comment>
<dbReference type="EC" id="2.7.1.107" evidence="5"/>
<name>A0A673XM08_SALTR</name>
<reference evidence="31" key="1">
    <citation type="submission" date="2025-08" db="UniProtKB">
        <authorList>
            <consortium name="Ensembl"/>
        </authorList>
    </citation>
    <scope>IDENTIFICATION</scope>
</reference>
<dbReference type="InterPro" id="IPR001206">
    <property type="entry name" value="Diacylglycerol_kinase_cat_dom"/>
</dbReference>
<evidence type="ECO:0000256" key="27">
    <source>
        <dbReference type="ARBA" id="ARBA00048034"/>
    </source>
</evidence>
<comment type="catalytic activity">
    <reaction evidence="14">
        <text>1,2-di-(9Z-octadecenoyl)-sn-glycerol + ATP = 1,2-di-(9Z-octadecenoyl)-sn-glycero-3-phosphate + ADP + H(+)</text>
        <dbReference type="Rhea" id="RHEA:40327"/>
        <dbReference type="ChEBI" id="CHEBI:15378"/>
        <dbReference type="ChEBI" id="CHEBI:30616"/>
        <dbReference type="ChEBI" id="CHEBI:52333"/>
        <dbReference type="ChEBI" id="CHEBI:74546"/>
        <dbReference type="ChEBI" id="CHEBI:456216"/>
    </reaction>
    <physiologicalReaction direction="left-to-right" evidence="14">
        <dbReference type="Rhea" id="RHEA:40328"/>
    </physiologicalReaction>
</comment>
<protein>
    <recommendedName>
        <fullName evidence="24">Acylglycerol kinase, mitochondrial</fullName>
        <ecNumber evidence="5">2.7.1.107</ecNumber>
        <ecNumber evidence="22">2.7.1.138</ecNumber>
        <ecNumber evidence="23">2.7.1.94</ecNumber>
    </recommendedName>
    <alternativeName>
        <fullName evidence="25">Multiple substrate lipid kinase</fullName>
    </alternativeName>
</protein>
<dbReference type="GO" id="GO:0001729">
    <property type="term" value="F:ceramide kinase activity"/>
    <property type="evidence" value="ECO:0007669"/>
    <property type="project" value="UniProtKB-EC"/>
</dbReference>
<comment type="catalytic activity">
    <reaction evidence="28">
        <text>a monoacylglycerol + ATP = a monoacyl-sn-glycero-3-phosphate + ADP + H(+)</text>
        <dbReference type="Rhea" id="RHEA:19293"/>
        <dbReference type="ChEBI" id="CHEBI:15378"/>
        <dbReference type="ChEBI" id="CHEBI:17408"/>
        <dbReference type="ChEBI" id="CHEBI:30616"/>
        <dbReference type="ChEBI" id="CHEBI:77589"/>
        <dbReference type="ChEBI" id="CHEBI:456216"/>
        <dbReference type="EC" id="2.7.1.94"/>
    </reaction>
    <physiologicalReaction direction="left-to-right" evidence="28">
        <dbReference type="Rhea" id="RHEA:19294"/>
    </physiologicalReaction>
</comment>
<comment type="catalytic activity">
    <reaction evidence="29">
        <text>N-(hexanoyl)sphing-4-enine + ATP = N-hexanoylsphing-4-enine 1-phosphate + ADP + H(+)</text>
        <dbReference type="Rhea" id="RHEA:43312"/>
        <dbReference type="ChEBI" id="CHEBI:15378"/>
        <dbReference type="ChEBI" id="CHEBI:30616"/>
        <dbReference type="ChEBI" id="CHEBI:63867"/>
        <dbReference type="ChEBI" id="CHEBI:82959"/>
        <dbReference type="ChEBI" id="CHEBI:456216"/>
    </reaction>
    <physiologicalReaction direction="left-to-right" evidence="29">
        <dbReference type="Rhea" id="RHEA:43313"/>
    </physiologicalReaction>
</comment>
<keyword evidence="7" id="KW-0547">Nucleotide-binding</keyword>
<dbReference type="SUPFAM" id="SSF111331">
    <property type="entry name" value="NAD kinase/diacylglycerol kinase-like"/>
    <property type="match status" value="1"/>
</dbReference>
<evidence type="ECO:0000256" key="7">
    <source>
        <dbReference type="ARBA" id="ARBA00022741"/>
    </source>
</evidence>
<comment type="catalytic activity">
    <reaction evidence="15">
        <text>a 1,2-diacyl-sn-glycerol + ATP = a 1,2-diacyl-sn-glycero-3-phosphate + ADP + H(+)</text>
        <dbReference type="Rhea" id="RHEA:10272"/>
        <dbReference type="ChEBI" id="CHEBI:15378"/>
        <dbReference type="ChEBI" id="CHEBI:17815"/>
        <dbReference type="ChEBI" id="CHEBI:30616"/>
        <dbReference type="ChEBI" id="CHEBI:58608"/>
        <dbReference type="ChEBI" id="CHEBI:456216"/>
        <dbReference type="EC" id="2.7.1.107"/>
    </reaction>
    <physiologicalReaction direction="left-to-right" evidence="15">
        <dbReference type="Rhea" id="RHEA:10273"/>
    </physiologicalReaction>
</comment>
<dbReference type="GO" id="GO:0046486">
    <property type="term" value="P:glycerolipid metabolic process"/>
    <property type="evidence" value="ECO:0007669"/>
    <property type="project" value="UniProtKB-UniPathway"/>
</dbReference>
<evidence type="ECO:0000256" key="6">
    <source>
        <dbReference type="ARBA" id="ARBA00022679"/>
    </source>
</evidence>
<comment type="cofactor">
    <cofactor evidence="1">
        <name>Mg(2+)</name>
        <dbReference type="ChEBI" id="CHEBI:18420"/>
    </cofactor>
</comment>
<evidence type="ECO:0000256" key="29">
    <source>
        <dbReference type="ARBA" id="ARBA00048876"/>
    </source>
</evidence>
<dbReference type="GO" id="GO:0046513">
    <property type="term" value="P:ceramide biosynthetic process"/>
    <property type="evidence" value="ECO:0007669"/>
    <property type="project" value="TreeGrafter"/>
</dbReference>
<evidence type="ECO:0000256" key="12">
    <source>
        <dbReference type="ARBA" id="ARBA00023128"/>
    </source>
</evidence>
<evidence type="ECO:0000256" key="18">
    <source>
        <dbReference type="ARBA" id="ARBA00024512"/>
    </source>
</evidence>
<dbReference type="AlphaFoldDB" id="A0A673XM08"/>
<evidence type="ECO:0000256" key="1">
    <source>
        <dbReference type="ARBA" id="ARBA00001946"/>
    </source>
</evidence>
<dbReference type="InterPro" id="IPR045579">
    <property type="entry name" value="AGK_C"/>
</dbReference>
<dbReference type="InterPro" id="IPR050187">
    <property type="entry name" value="Lipid_Phosphate_FormReg"/>
</dbReference>
<dbReference type="InterPro" id="IPR016064">
    <property type="entry name" value="NAD/diacylglycerol_kinase_sf"/>
</dbReference>
<evidence type="ECO:0000256" key="8">
    <source>
        <dbReference type="ARBA" id="ARBA00022777"/>
    </source>
</evidence>
<dbReference type="UniPathway" id="UPA00230"/>
<dbReference type="GO" id="GO:0005524">
    <property type="term" value="F:ATP binding"/>
    <property type="evidence" value="ECO:0007669"/>
    <property type="project" value="UniProtKB-KW"/>
</dbReference>
<evidence type="ECO:0000256" key="3">
    <source>
        <dbReference type="ARBA" id="ARBA00004637"/>
    </source>
</evidence>
<comment type="catalytic activity">
    <reaction evidence="19">
        <text>2-(5Z,8Z,11Z,14Z-eicosatetraenoyl)-glycerol + ATP = 2-(5Z,8Z,11Z,14Z-eicosatetraenoyl)-sn-glycero-3-phosphate + ADP + H(+)</text>
        <dbReference type="Rhea" id="RHEA:43316"/>
        <dbReference type="ChEBI" id="CHEBI:15378"/>
        <dbReference type="ChEBI" id="CHEBI:30616"/>
        <dbReference type="ChEBI" id="CHEBI:52392"/>
        <dbReference type="ChEBI" id="CHEBI:78209"/>
        <dbReference type="ChEBI" id="CHEBI:456216"/>
    </reaction>
    <physiologicalReaction direction="left-to-right" evidence="19">
        <dbReference type="Rhea" id="RHEA:43317"/>
    </physiologicalReaction>
</comment>
<keyword evidence="13" id="KW-0472">Membrane</keyword>
<evidence type="ECO:0000256" key="5">
    <source>
        <dbReference type="ARBA" id="ARBA00012133"/>
    </source>
</evidence>
<sequence length="412" mass="46579">MARVVKVFGTLRNHWKKSTVAACALSYGGHWLYGKHWCPAYCTTSIFHFYCNLCLTNMSCCSLALPSGHRKANSLFEKNAAPILHLAGVEVTLVKTDYEGQAKKLMELMEQTDMLIVAGGDGTLQEVITGLLRRADQESFSKTPIGFIPLGSHNSLSESLHILSDNQVKHITSATLSILQGETVPLDVLQIKGEKDQPVFALIGLRWGAFRDVAATIKKYWYLGPLKTKAAHWFSTLREWPQVREASVSYLAPTLRPPDLPEQKPQRPHLMYRIAHRLKNYWYPPIPVEEPERWNERMLSTLELSIHTQNKNPVQARTDDSLLVCVEPDSFSVGEFITVGEKKMEDATAFTRKSLKLEASACQLNLPEEGAGFYNIDNEEYEAMSVEVTLLPRKLHFFCSAERREQLLTQVQ</sequence>
<evidence type="ECO:0000256" key="13">
    <source>
        <dbReference type="ARBA" id="ARBA00023136"/>
    </source>
</evidence>
<dbReference type="GO" id="GO:0047620">
    <property type="term" value="F:acylglycerol kinase activity"/>
    <property type="evidence" value="ECO:0007669"/>
    <property type="project" value="UniProtKB-EC"/>
</dbReference>
<comment type="pathway">
    <text evidence="4">Lipid metabolism; glycerolipid metabolism.</text>
</comment>
<evidence type="ECO:0000313" key="32">
    <source>
        <dbReference type="Proteomes" id="UP000472277"/>
    </source>
</evidence>
<dbReference type="PANTHER" id="PTHR12358:SF31">
    <property type="entry name" value="ACYLGLYCEROL KINASE, MITOCHONDRIAL"/>
    <property type="match status" value="1"/>
</dbReference>
<dbReference type="EC" id="2.7.1.94" evidence="23"/>
<keyword evidence="8" id="KW-0418">Kinase</keyword>
<evidence type="ECO:0000256" key="14">
    <source>
        <dbReference type="ARBA" id="ARBA00023371"/>
    </source>
</evidence>
<comment type="catalytic activity">
    <reaction evidence="18">
        <text>a 1-acyl-sn-glycerol + ATP = a 1-acyl-sn-glycero-3-phosphate + ADP + H(+)</text>
        <dbReference type="Rhea" id="RHEA:33747"/>
        <dbReference type="ChEBI" id="CHEBI:15378"/>
        <dbReference type="ChEBI" id="CHEBI:30616"/>
        <dbReference type="ChEBI" id="CHEBI:57970"/>
        <dbReference type="ChEBI" id="CHEBI:64683"/>
        <dbReference type="ChEBI" id="CHEBI:456216"/>
    </reaction>
    <physiologicalReaction direction="left-to-right" evidence="18">
        <dbReference type="Rhea" id="RHEA:33748"/>
    </physiologicalReaction>
</comment>
<dbReference type="Pfam" id="PF00781">
    <property type="entry name" value="DAGK_cat"/>
    <property type="match status" value="1"/>
</dbReference>
<accession>A0A673XM08</accession>
<dbReference type="SMART" id="SM00046">
    <property type="entry name" value="DAGKc"/>
    <property type="match status" value="1"/>
</dbReference>
<dbReference type="GeneTree" id="ENSGT00940000154961"/>
<evidence type="ECO:0000256" key="17">
    <source>
        <dbReference type="ARBA" id="ARBA00024505"/>
    </source>
</evidence>
<dbReference type="GO" id="GO:0005743">
    <property type="term" value="C:mitochondrial inner membrane"/>
    <property type="evidence" value="ECO:0007669"/>
    <property type="project" value="UniProtKB-SubCell"/>
</dbReference>
<evidence type="ECO:0000256" key="25">
    <source>
        <dbReference type="ARBA" id="ARBA00030553"/>
    </source>
</evidence>
<evidence type="ECO:0000256" key="4">
    <source>
        <dbReference type="ARBA" id="ARBA00005175"/>
    </source>
</evidence>
<proteinExistence type="inferred from homology"/>
<evidence type="ECO:0000256" key="26">
    <source>
        <dbReference type="ARBA" id="ARBA00044480"/>
    </source>
</evidence>
<evidence type="ECO:0000256" key="21">
    <source>
        <dbReference type="ARBA" id="ARBA00025749"/>
    </source>
</evidence>
<organism evidence="31 32">
    <name type="scientific">Salmo trutta</name>
    <name type="common">Brown trout</name>
    <dbReference type="NCBI Taxonomy" id="8032"/>
    <lineage>
        <taxon>Eukaryota</taxon>
        <taxon>Metazoa</taxon>
        <taxon>Chordata</taxon>
        <taxon>Craniata</taxon>
        <taxon>Vertebrata</taxon>
        <taxon>Euteleostomi</taxon>
        <taxon>Actinopterygii</taxon>
        <taxon>Neopterygii</taxon>
        <taxon>Teleostei</taxon>
        <taxon>Protacanthopterygii</taxon>
        <taxon>Salmoniformes</taxon>
        <taxon>Salmonidae</taxon>
        <taxon>Salmoninae</taxon>
        <taxon>Salmo</taxon>
    </lineage>
</organism>
<evidence type="ECO:0000256" key="15">
    <source>
        <dbReference type="ARBA" id="ARBA00023411"/>
    </source>
</evidence>
<keyword evidence="32" id="KW-1185">Reference proteome</keyword>
<evidence type="ECO:0000313" key="31">
    <source>
        <dbReference type="Ensembl" id="ENSSTUP00000025284.1"/>
    </source>
</evidence>
<comment type="catalytic activity">
    <reaction evidence="27">
        <text>an N-acylsphing-4-enine + ATP = an N-acylsphing-4-enine 1-phosphate + ADP + H(+)</text>
        <dbReference type="Rhea" id="RHEA:17929"/>
        <dbReference type="ChEBI" id="CHEBI:15378"/>
        <dbReference type="ChEBI" id="CHEBI:30616"/>
        <dbReference type="ChEBI" id="CHEBI:52639"/>
        <dbReference type="ChEBI" id="CHEBI:57674"/>
        <dbReference type="ChEBI" id="CHEBI:456216"/>
        <dbReference type="EC" id="2.7.1.138"/>
    </reaction>
    <physiologicalReaction direction="left-to-right" evidence="27">
        <dbReference type="Rhea" id="RHEA:17930"/>
    </physiologicalReaction>
</comment>
<evidence type="ECO:0000256" key="28">
    <source>
        <dbReference type="ARBA" id="ARBA00048663"/>
    </source>
</evidence>
<feature type="domain" description="DAGKc" evidence="30">
    <location>
        <begin position="58"/>
        <end position="195"/>
    </location>
</feature>
<dbReference type="PANTHER" id="PTHR12358">
    <property type="entry name" value="SPHINGOSINE KINASE"/>
    <property type="match status" value="1"/>
</dbReference>
<comment type="catalytic activity">
    <reaction evidence="26">
        <text>a 2-acylglycerol + ATP = a 2-acyl-sn-glycerol 3-phosphate + ADP + H(+)</text>
        <dbReference type="Rhea" id="RHEA:39847"/>
        <dbReference type="ChEBI" id="CHEBI:15378"/>
        <dbReference type="ChEBI" id="CHEBI:17389"/>
        <dbReference type="ChEBI" id="CHEBI:30616"/>
        <dbReference type="ChEBI" id="CHEBI:64982"/>
        <dbReference type="ChEBI" id="CHEBI:456216"/>
    </reaction>
    <physiologicalReaction direction="left-to-right" evidence="26">
        <dbReference type="Rhea" id="RHEA:39848"/>
    </physiologicalReaction>
</comment>
<comment type="subcellular location">
    <subcellularLocation>
        <location evidence="3">Mitochondrion inner membrane</location>
        <topology evidence="3">Peripheral membrane protein</topology>
    </subcellularLocation>
    <subcellularLocation>
        <location evidence="2">Mitochondrion intermembrane space</location>
    </subcellularLocation>
</comment>
<evidence type="ECO:0000256" key="11">
    <source>
        <dbReference type="ARBA" id="ARBA00023098"/>
    </source>
</evidence>
<evidence type="ECO:0000256" key="2">
    <source>
        <dbReference type="ARBA" id="ARBA00004569"/>
    </source>
</evidence>
<evidence type="ECO:0000256" key="9">
    <source>
        <dbReference type="ARBA" id="ARBA00022792"/>
    </source>
</evidence>
<dbReference type="GO" id="GO:0046512">
    <property type="term" value="P:sphingosine biosynthetic process"/>
    <property type="evidence" value="ECO:0007669"/>
    <property type="project" value="TreeGrafter"/>
</dbReference>
<dbReference type="InterPro" id="IPR017438">
    <property type="entry name" value="ATP-NAD_kinase_N"/>
</dbReference>
<evidence type="ECO:0000256" key="22">
    <source>
        <dbReference type="ARBA" id="ARBA00026096"/>
    </source>
</evidence>
<keyword evidence="6" id="KW-0808">Transferase</keyword>
<evidence type="ECO:0000256" key="19">
    <source>
        <dbReference type="ARBA" id="ARBA00024556"/>
    </source>
</evidence>
<keyword evidence="10" id="KW-0067">ATP-binding</keyword>
<keyword evidence="9" id="KW-0999">Mitochondrion inner membrane</keyword>
<evidence type="ECO:0000256" key="20">
    <source>
        <dbReference type="ARBA" id="ARBA00024636"/>
    </source>
</evidence>
<evidence type="ECO:0000256" key="24">
    <source>
        <dbReference type="ARBA" id="ARBA00026142"/>
    </source>
</evidence>
<dbReference type="PROSITE" id="PS50146">
    <property type="entry name" value="DAGK"/>
    <property type="match status" value="1"/>
</dbReference>
<dbReference type="Pfam" id="PF19712">
    <property type="entry name" value="AGK_C"/>
    <property type="match status" value="1"/>
</dbReference>
<dbReference type="Ensembl" id="ENSSTUT00000026500.1">
    <property type="protein sequence ID" value="ENSSTUP00000025284.1"/>
    <property type="gene ID" value="ENSSTUG00000010981.1"/>
</dbReference>
<evidence type="ECO:0000259" key="30">
    <source>
        <dbReference type="PROSITE" id="PS50146"/>
    </source>
</evidence>
<keyword evidence="11" id="KW-0443">Lipid metabolism</keyword>
<evidence type="ECO:0000256" key="10">
    <source>
        <dbReference type="ARBA" id="ARBA00022840"/>
    </source>
</evidence>
<gene>
    <name evidence="31" type="primary">LOC115152226</name>
</gene>
<dbReference type="GO" id="GO:0004143">
    <property type="term" value="F:ATP-dependent diacylglycerol kinase activity"/>
    <property type="evidence" value="ECO:0007669"/>
    <property type="project" value="UniProtKB-EC"/>
</dbReference>
<comment type="catalytic activity">
    <reaction evidence="16">
        <text>1-(5Z,8Z,11Z,14Z-eicosatetraenoyl)-sn-glycerol + ATP = 1-(5Z,8Z,11Z,14Z-eicosatetraenoyl)-sn-glycero-3-phosphate + ADP + H(+)</text>
        <dbReference type="Rhea" id="RHEA:43328"/>
        <dbReference type="ChEBI" id="CHEBI:15378"/>
        <dbReference type="ChEBI" id="CHEBI:30616"/>
        <dbReference type="ChEBI" id="CHEBI:34071"/>
        <dbReference type="ChEBI" id="CHEBI:74938"/>
        <dbReference type="ChEBI" id="CHEBI:456216"/>
    </reaction>
    <physiologicalReaction direction="left-to-right" evidence="16">
        <dbReference type="Rhea" id="RHEA:43329"/>
    </physiologicalReaction>
</comment>
<comment type="catalytic activity">
    <reaction evidence="20">
        <text>1-hexadecanoyl-sn-glycerol + ATP = 1-hexadecanoyl-sn-glycero-3-phosphate + ADP + H(+)</text>
        <dbReference type="Rhea" id="RHEA:43308"/>
        <dbReference type="ChEBI" id="CHEBI:15378"/>
        <dbReference type="ChEBI" id="CHEBI:30616"/>
        <dbReference type="ChEBI" id="CHEBI:57518"/>
        <dbReference type="ChEBI" id="CHEBI:75542"/>
        <dbReference type="ChEBI" id="CHEBI:456216"/>
    </reaction>
    <physiologicalReaction direction="left-to-right" evidence="20">
        <dbReference type="Rhea" id="RHEA:43309"/>
    </physiologicalReaction>
</comment>
<dbReference type="EC" id="2.7.1.138" evidence="22"/>
<reference evidence="31" key="2">
    <citation type="submission" date="2025-09" db="UniProtKB">
        <authorList>
            <consortium name="Ensembl"/>
        </authorList>
    </citation>
    <scope>IDENTIFICATION</scope>
</reference>
<comment type="similarity">
    <text evidence="21">Belongs to the AGK family.</text>
</comment>
<keyword evidence="12" id="KW-0496">Mitochondrion</keyword>